<name>A0A6G8QDF3_9ACTN</name>
<dbReference type="RefSeq" id="WP_166178765.1">
    <property type="nucleotide sequence ID" value="NZ_CP045119.1"/>
</dbReference>
<evidence type="ECO:0000313" key="1">
    <source>
        <dbReference type="EMBL" id="QIN84509.1"/>
    </source>
</evidence>
<sequence>MSESSGDNRPLVRKRWRVVFEVEATGRELTDEVAREHARSYSNAEEVLSRDSYWEDVERQRRLLRAMLADPGMIDAWLGHESYALFEGGDAARALEESDTFIRSGGLDGDWEILRNALGRLSDEDRAVLERAKDAELVYESTDVLSECFDARIVGVEVEEGTDGT</sequence>
<organism evidence="1 2">
    <name type="scientific">Rubrobacter tropicus</name>
    <dbReference type="NCBI Taxonomy" id="2653851"/>
    <lineage>
        <taxon>Bacteria</taxon>
        <taxon>Bacillati</taxon>
        <taxon>Actinomycetota</taxon>
        <taxon>Rubrobacteria</taxon>
        <taxon>Rubrobacterales</taxon>
        <taxon>Rubrobacteraceae</taxon>
        <taxon>Rubrobacter</taxon>
    </lineage>
</organism>
<evidence type="ECO:0000313" key="2">
    <source>
        <dbReference type="Proteomes" id="UP000501452"/>
    </source>
</evidence>
<dbReference type="KEGG" id="rub:GBA63_19060"/>
<proteinExistence type="predicted"/>
<dbReference type="EMBL" id="CP045119">
    <property type="protein sequence ID" value="QIN84509.1"/>
    <property type="molecule type" value="Genomic_DNA"/>
</dbReference>
<dbReference type="AlphaFoldDB" id="A0A6G8QDF3"/>
<keyword evidence="2" id="KW-1185">Reference proteome</keyword>
<gene>
    <name evidence="1" type="ORF">GBA63_19060</name>
</gene>
<protein>
    <submittedName>
        <fullName evidence="1">Uncharacterized protein</fullName>
    </submittedName>
</protein>
<accession>A0A6G8QDF3</accession>
<reference evidence="1 2" key="1">
    <citation type="submission" date="2019-10" db="EMBL/GenBank/DDBJ databases">
        <title>Rubrobacter sp nov SCSIO 52090 isolated from a deep-sea sediment in the South China Sea.</title>
        <authorList>
            <person name="Chen R.W."/>
        </authorList>
    </citation>
    <scope>NUCLEOTIDE SEQUENCE [LARGE SCALE GENOMIC DNA]</scope>
    <source>
        <strain evidence="1 2">SCSIO 52909</strain>
    </source>
</reference>
<dbReference type="Proteomes" id="UP000501452">
    <property type="component" value="Chromosome"/>
</dbReference>